<proteinExistence type="predicted"/>
<dbReference type="OrthoDB" id="10253041at2759"/>
<evidence type="ECO:0000313" key="4">
    <source>
        <dbReference type="WBParaSite" id="ECPE_0000465201-mRNA-1"/>
    </source>
</evidence>
<dbReference type="Gene3D" id="3.40.630.10">
    <property type="entry name" value="Zn peptidases"/>
    <property type="match status" value="1"/>
</dbReference>
<comment type="cofactor">
    <cofactor evidence="1">
        <name>Zn(2+)</name>
        <dbReference type="ChEBI" id="CHEBI:29105"/>
    </cofactor>
</comment>
<name>A0A183ACF5_9TREM</name>
<gene>
    <name evidence="2" type="ORF">ECPE_LOCUS4640</name>
</gene>
<accession>A0A183ACF5</accession>
<reference evidence="4" key="1">
    <citation type="submission" date="2016-06" db="UniProtKB">
        <authorList>
            <consortium name="WormBaseParasite"/>
        </authorList>
    </citation>
    <scope>IDENTIFICATION</scope>
</reference>
<dbReference type="Proteomes" id="UP000272942">
    <property type="component" value="Unassembled WGS sequence"/>
</dbReference>
<sequence>MQFDYEKCRFGVQREKEGTGRISMWREGIANSYTLEATFCGFGEDPLTGGYHFNFLDYEKMGHQFCETLLDFCDPDEAKRELVLAELERLRNLARVRRGGSVAGSMSDYSSEECSSLGIVLKVGEIKNFLLILYHRLKIIPSVILSLIESRLGSTLLNIDFQKKKKLPKRKSLVQRQRESTSHSPAMMDDVHNFIAILITQNVSDPVTSDNSKKRGFVFQLRHLLGKADDSDI</sequence>
<evidence type="ECO:0000313" key="3">
    <source>
        <dbReference type="Proteomes" id="UP000272942"/>
    </source>
</evidence>
<dbReference type="InterPro" id="IPR050821">
    <property type="entry name" value="Cytosolic_carboxypeptidase"/>
</dbReference>
<evidence type="ECO:0000313" key="2">
    <source>
        <dbReference type="EMBL" id="VDP73230.1"/>
    </source>
</evidence>
<dbReference type="PANTHER" id="PTHR12756:SF45">
    <property type="entry name" value="CYTOSOLIC CARBOXYPEPTIDASE NNA1"/>
    <property type="match status" value="1"/>
</dbReference>
<dbReference type="WBParaSite" id="ECPE_0000465201-mRNA-1">
    <property type="protein sequence ID" value="ECPE_0000465201-mRNA-1"/>
    <property type="gene ID" value="ECPE_0000465201"/>
</dbReference>
<protein>
    <submittedName>
        <fullName evidence="2 4">Uncharacterized protein</fullName>
    </submittedName>
</protein>
<reference evidence="2 3" key="2">
    <citation type="submission" date="2018-11" db="EMBL/GenBank/DDBJ databases">
        <authorList>
            <consortium name="Pathogen Informatics"/>
        </authorList>
    </citation>
    <scope>NUCLEOTIDE SEQUENCE [LARGE SCALE GENOMIC DNA]</scope>
    <source>
        <strain evidence="2 3">Egypt</strain>
    </source>
</reference>
<dbReference type="EMBL" id="UZAN01041502">
    <property type="protein sequence ID" value="VDP73230.1"/>
    <property type="molecule type" value="Genomic_DNA"/>
</dbReference>
<evidence type="ECO:0000256" key="1">
    <source>
        <dbReference type="ARBA" id="ARBA00001947"/>
    </source>
</evidence>
<dbReference type="PANTHER" id="PTHR12756">
    <property type="entry name" value="CYTOSOLIC CARBOXYPEPTIDASE"/>
    <property type="match status" value="1"/>
</dbReference>
<dbReference type="AlphaFoldDB" id="A0A183ACF5"/>
<keyword evidence="3" id="KW-1185">Reference proteome</keyword>
<organism evidence="4">
    <name type="scientific">Echinostoma caproni</name>
    <dbReference type="NCBI Taxonomy" id="27848"/>
    <lineage>
        <taxon>Eukaryota</taxon>
        <taxon>Metazoa</taxon>
        <taxon>Spiralia</taxon>
        <taxon>Lophotrochozoa</taxon>
        <taxon>Platyhelminthes</taxon>
        <taxon>Trematoda</taxon>
        <taxon>Digenea</taxon>
        <taxon>Plagiorchiida</taxon>
        <taxon>Echinostomata</taxon>
        <taxon>Echinostomatoidea</taxon>
        <taxon>Echinostomatidae</taxon>
        <taxon>Echinostoma</taxon>
    </lineage>
</organism>